<evidence type="ECO:0000259" key="3">
    <source>
        <dbReference type="Pfam" id="PF18803"/>
    </source>
</evidence>
<gene>
    <name evidence="4" type="ORF">PILCRDRAFT_9047</name>
</gene>
<name>A0A0C3FP47_PILCF</name>
<dbReference type="EMBL" id="KN833001">
    <property type="protein sequence ID" value="KIM81001.1"/>
    <property type="molecule type" value="Genomic_DNA"/>
</dbReference>
<dbReference type="Pfam" id="PF18803">
    <property type="entry name" value="CxC2"/>
    <property type="match status" value="1"/>
</dbReference>
<sequence>MSKRKTGRPAINVLYTNHANASQVVDRGYYVSGDGSRITAHAPSPKKRRCVLPENLQDEYAHWIPSEDFNGDQEPAGDGVEEPAAGTGDNVHKVDKRKQYLSSDEPMRVWRDHEWNGNFWEKQMLKDLGLVMQFGHSNGLCLNPGPIIAGMIIEHNGIHPVLRAGLYPASVSDPQSCATFQVLEEFHLLNLTGGLNVHDFIGALERRTDATGVTLTPDHYKAFSRMFRQWTFLKRLKRSGCAHDLNSVKATKEGECAVACWACPHNGINLPPDWRNVEPKFMFLYMLILAMDANFRLSNCIRKNDKADPELGPGWAYLVNNDWYSEHLKNYVSEKDISTCIAFAALFQKDSRMTTGLRSSGVGACMCARHKVIRPCGVGDLQKGERYANMDYIFFSAIVGVTLLAITISYDIVCQWKINLAQRMSLLLKRLTDQNPDLPPIEERLRFSLPVWHANAHERDCQVSNSLRYQQGMAHTDGEGIEHGWSHINGQSSSTKEMGPGARHNTLDDHFGYHNWQWNIGLGNSLKEKLEIAIKERQRQVECFKGIKNTLKTEMVKEFKQQVEAWEADPSQPNPYIAPKKGGLMEAEVRLQLRKDEMDKVRAGKAPLHETSATSFLVAGLQLEEMQGPRAKKKKGTEGESRKILSWIWLAGEVPGEDESGGLHSSIRIEWLKARARKNWWSEEWWSSHEVDWDGLDQAVADGLPAYALRQAALHRALGQSFKAMWDAKKVKAARAAEMDQDIFYE</sequence>
<dbReference type="InterPro" id="IPR041457">
    <property type="entry name" value="CxC2_KDZ-assoc"/>
</dbReference>
<dbReference type="Proteomes" id="UP000054166">
    <property type="component" value="Unassembled WGS sequence"/>
</dbReference>
<dbReference type="STRING" id="765440.A0A0C3FP47"/>
<dbReference type="AlphaFoldDB" id="A0A0C3FP47"/>
<evidence type="ECO:0000256" key="1">
    <source>
        <dbReference type="SAM" id="MobiDB-lite"/>
    </source>
</evidence>
<keyword evidence="2" id="KW-1133">Transmembrane helix</keyword>
<accession>A0A0C3FP47</accession>
<dbReference type="InParanoid" id="A0A0C3FP47"/>
<keyword evidence="2" id="KW-0472">Membrane</keyword>
<evidence type="ECO:0000313" key="5">
    <source>
        <dbReference type="Proteomes" id="UP000054166"/>
    </source>
</evidence>
<dbReference type="OrthoDB" id="2804062at2759"/>
<protein>
    <recommendedName>
        <fullName evidence="3">CxC2-like cysteine cluster KDZ transposase-associated domain-containing protein</fullName>
    </recommendedName>
</protein>
<dbReference type="PANTHER" id="PTHR33096:SF1">
    <property type="entry name" value="CXC1-LIKE CYSTEINE CLUSTER ASSOCIATED WITH KDZ TRANSPOSASES DOMAIN-CONTAINING PROTEIN"/>
    <property type="match status" value="1"/>
</dbReference>
<feature type="region of interest" description="Disordered" evidence="1">
    <location>
        <begin position="66"/>
        <end position="99"/>
    </location>
</feature>
<reference evidence="5" key="2">
    <citation type="submission" date="2015-01" db="EMBL/GenBank/DDBJ databases">
        <title>Evolutionary Origins and Diversification of the Mycorrhizal Mutualists.</title>
        <authorList>
            <consortium name="DOE Joint Genome Institute"/>
            <consortium name="Mycorrhizal Genomics Consortium"/>
            <person name="Kohler A."/>
            <person name="Kuo A."/>
            <person name="Nagy L.G."/>
            <person name="Floudas D."/>
            <person name="Copeland A."/>
            <person name="Barry K.W."/>
            <person name="Cichocki N."/>
            <person name="Veneault-Fourrey C."/>
            <person name="LaButti K."/>
            <person name="Lindquist E.A."/>
            <person name="Lipzen A."/>
            <person name="Lundell T."/>
            <person name="Morin E."/>
            <person name="Murat C."/>
            <person name="Riley R."/>
            <person name="Ohm R."/>
            <person name="Sun H."/>
            <person name="Tunlid A."/>
            <person name="Henrissat B."/>
            <person name="Grigoriev I.V."/>
            <person name="Hibbett D.S."/>
            <person name="Martin F."/>
        </authorList>
    </citation>
    <scope>NUCLEOTIDE SEQUENCE [LARGE SCALE GENOMIC DNA]</scope>
    <source>
        <strain evidence="5">F 1598</strain>
    </source>
</reference>
<keyword evidence="2" id="KW-0812">Transmembrane</keyword>
<evidence type="ECO:0000256" key="2">
    <source>
        <dbReference type="SAM" id="Phobius"/>
    </source>
</evidence>
<dbReference type="HOGENOM" id="CLU_003703_13_0_1"/>
<dbReference type="PANTHER" id="PTHR33096">
    <property type="entry name" value="CXC2 DOMAIN-CONTAINING PROTEIN"/>
    <property type="match status" value="1"/>
</dbReference>
<feature type="transmembrane region" description="Helical" evidence="2">
    <location>
        <begin position="392"/>
        <end position="413"/>
    </location>
</feature>
<dbReference type="Pfam" id="PF18758">
    <property type="entry name" value="KDZ"/>
    <property type="match status" value="1"/>
</dbReference>
<keyword evidence="5" id="KW-1185">Reference proteome</keyword>
<dbReference type="InterPro" id="IPR040521">
    <property type="entry name" value="KDZ"/>
</dbReference>
<feature type="domain" description="CxC2-like cysteine cluster KDZ transposase-associated" evidence="3">
    <location>
        <begin position="161"/>
        <end position="212"/>
    </location>
</feature>
<evidence type="ECO:0000313" key="4">
    <source>
        <dbReference type="EMBL" id="KIM81001.1"/>
    </source>
</evidence>
<organism evidence="4 5">
    <name type="scientific">Piloderma croceum (strain F 1598)</name>
    <dbReference type="NCBI Taxonomy" id="765440"/>
    <lineage>
        <taxon>Eukaryota</taxon>
        <taxon>Fungi</taxon>
        <taxon>Dikarya</taxon>
        <taxon>Basidiomycota</taxon>
        <taxon>Agaricomycotina</taxon>
        <taxon>Agaricomycetes</taxon>
        <taxon>Agaricomycetidae</taxon>
        <taxon>Atheliales</taxon>
        <taxon>Atheliaceae</taxon>
        <taxon>Piloderma</taxon>
    </lineage>
</organism>
<reference evidence="4 5" key="1">
    <citation type="submission" date="2014-04" db="EMBL/GenBank/DDBJ databases">
        <authorList>
            <consortium name="DOE Joint Genome Institute"/>
            <person name="Kuo A."/>
            <person name="Tarkka M."/>
            <person name="Buscot F."/>
            <person name="Kohler A."/>
            <person name="Nagy L.G."/>
            <person name="Floudas D."/>
            <person name="Copeland A."/>
            <person name="Barry K.W."/>
            <person name="Cichocki N."/>
            <person name="Veneault-Fourrey C."/>
            <person name="LaButti K."/>
            <person name="Lindquist E.A."/>
            <person name="Lipzen A."/>
            <person name="Lundell T."/>
            <person name="Morin E."/>
            <person name="Murat C."/>
            <person name="Sun H."/>
            <person name="Tunlid A."/>
            <person name="Henrissat B."/>
            <person name="Grigoriev I.V."/>
            <person name="Hibbett D.S."/>
            <person name="Martin F."/>
            <person name="Nordberg H.P."/>
            <person name="Cantor M.N."/>
            <person name="Hua S.X."/>
        </authorList>
    </citation>
    <scope>NUCLEOTIDE SEQUENCE [LARGE SCALE GENOMIC DNA]</scope>
    <source>
        <strain evidence="4 5">F 1598</strain>
    </source>
</reference>
<proteinExistence type="predicted"/>